<name>A0A2P2IJZ7_RHIMU</name>
<proteinExistence type="predicted"/>
<dbReference type="EMBL" id="GGEC01001045">
    <property type="protein sequence ID" value="MBW81528.1"/>
    <property type="molecule type" value="Transcribed_RNA"/>
</dbReference>
<feature type="chain" id="PRO_5015123622" evidence="1">
    <location>
        <begin position="18"/>
        <end position="45"/>
    </location>
</feature>
<evidence type="ECO:0000256" key="1">
    <source>
        <dbReference type="SAM" id="SignalP"/>
    </source>
</evidence>
<sequence length="45" mass="5246">MSIIFLILIALWIPIDSLCLCTDIWPKTLFSHNLEQLQIYRGISI</sequence>
<keyword evidence="1" id="KW-0732">Signal</keyword>
<protein>
    <submittedName>
        <fullName evidence="2">Uncharacterized protein</fullName>
    </submittedName>
</protein>
<organism evidence="2">
    <name type="scientific">Rhizophora mucronata</name>
    <name type="common">Asiatic mangrove</name>
    <dbReference type="NCBI Taxonomy" id="61149"/>
    <lineage>
        <taxon>Eukaryota</taxon>
        <taxon>Viridiplantae</taxon>
        <taxon>Streptophyta</taxon>
        <taxon>Embryophyta</taxon>
        <taxon>Tracheophyta</taxon>
        <taxon>Spermatophyta</taxon>
        <taxon>Magnoliopsida</taxon>
        <taxon>eudicotyledons</taxon>
        <taxon>Gunneridae</taxon>
        <taxon>Pentapetalae</taxon>
        <taxon>rosids</taxon>
        <taxon>fabids</taxon>
        <taxon>Malpighiales</taxon>
        <taxon>Rhizophoraceae</taxon>
        <taxon>Rhizophora</taxon>
    </lineage>
</organism>
<accession>A0A2P2IJZ7</accession>
<feature type="signal peptide" evidence="1">
    <location>
        <begin position="1"/>
        <end position="17"/>
    </location>
</feature>
<dbReference type="AlphaFoldDB" id="A0A2P2IJZ7"/>
<reference evidence="2" key="1">
    <citation type="submission" date="2018-02" db="EMBL/GenBank/DDBJ databases">
        <title>Rhizophora mucronata_Transcriptome.</title>
        <authorList>
            <person name="Meera S.P."/>
            <person name="Sreeshan A."/>
            <person name="Augustine A."/>
        </authorList>
    </citation>
    <scope>NUCLEOTIDE SEQUENCE</scope>
    <source>
        <tissue evidence="2">Leaf</tissue>
    </source>
</reference>
<evidence type="ECO:0000313" key="2">
    <source>
        <dbReference type="EMBL" id="MBW81528.1"/>
    </source>
</evidence>